<protein>
    <recommendedName>
        <fullName evidence="2">Peroxin/Ferlin domain-containing protein</fullName>
    </recommendedName>
</protein>
<keyword evidence="4" id="KW-1185">Reference proteome</keyword>
<feature type="compositionally biased region" description="Polar residues" evidence="1">
    <location>
        <begin position="13"/>
        <end position="36"/>
    </location>
</feature>
<gene>
    <name evidence="3" type="ORF">ASPWEDRAFT_49171</name>
</gene>
<feature type="compositionally biased region" description="Polar residues" evidence="1">
    <location>
        <begin position="588"/>
        <end position="611"/>
    </location>
</feature>
<feature type="region of interest" description="Disordered" evidence="1">
    <location>
        <begin position="542"/>
        <end position="564"/>
    </location>
</feature>
<dbReference type="InterPro" id="IPR011990">
    <property type="entry name" value="TPR-like_helical_dom_sf"/>
</dbReference>
<reference evidence="4" key="1">
    <citation type="journal article" date="2017" name="Genome Biol.">
        <title>Comparative genomics reveals high biological diversity and specific adaptations in the industrially and medically important fungal genus Aspergillus.</title>
        <authorList>
            <person name="de Vries R.P."/>
            <person name="Riley R."/>
            <person name="Wiebenga A."/>
            <person name="Aguilar-Osorio G."/>
            <person name="Amillis S."/>
            <person name="Uchima C.A."/>
            <person name="Anderluh G."/>
            <person name="Asadollahi M."/>
            <person name="Askin M."/>
            <person name="Barry K."/>
            <person name="Battaglia E."/>
            <person name="Bayram O."/>
            <person name="Benocci T."/>
            <person name="Braus-Stromeyer S.A."/>
            <person name="Caldana C."/>
            <person name="Canovas D."/>
            <person name="Cerqueira G.C."/>
            <person name="Chen F."/>
            <person name="Chen W."/>
            <person name="Choi C."/>
            <person name="Clum A."/>
            <person name="Dos Santos R.A."/>
            <person name="Damasio A.R."/>
            <person name="Diallinas G."/>
            <person name="Emri T."/>
            <person name="Fekete E."/>
            <person name="Flipphi M."/>
            <person name="Freyberg S."/>
            <person name="Gallo A."/>
            <person name="Gournas C."/>
            <person name="Habgood R."/>
            <person name="Hainaut M."/>
            <person name="Harispe M.L."/>
            <person name="Henrissat B."/>
            <person name="Hilden K.S."/>
            <person name="Hope R."/>
            <person name="Hossain A."/>
            <person name="Karabika E."/>
            <person name="Karaffa L."/>
            <person name="Karanyi Z."/>
            <person name="Krasevec N."/>
            <person name="Kuo A."/>
            <person name="Kusch H."/>
            <person name="LaButti K."/>
            <person name="Lagendijk E.L."/>
            <person name="Lapidus A."/>
            <person name="Levasseur A."/>
            <person name="Lindquist E."/>
            <person name="Lipzen A."/>
            <person name="Logrieco A.F."/>
            <person name="MacCabe A."/>
            <person name="Maekelae M.R."/>
            <person name="Malavazi I."/>
            <person name="Melin P."/>
            <person name="Meyer V."/>
            <person name="Mielnichuk N."/>
            <person name="Miskei M."/>
            <person name="Molnar A.P."/>
            <person name="Mule G."/>
            <person name="Ngan C.Y."/>
            <person name="Orejas M."/>
            <person name="Orosz E."/>
            <person name="Ouedraogo J.P."/>
            <person name="Overkamp K.M."/>
            <person name="Park H.-S."/>
            <person name="Perrone G."/>
            <person name="Piumi F."/>
            <person name="Punt P.J."/>
            <person name="Ram A.F."/>
            <person name="Ramon A."/>
            <person name="Rauscher S."/>
            <person name="Record E."/>
            <person name="Riano-Pachon D.M."/>
            <person name="Robert V."/>
            <person name="Roehrig J."/>
            <person name="Ruller R."/>
            <person name="Salamov A."/>
            <person name="Salih N.S."/>
            <person name="Samson R.A."/>
            <person name="Sandor E."/>
            <person name="Sanguinetti M."/>
            <person name="Schuetze T."/>
            <person name="Sepcic K."/>
            <person name="Shelest E."/>
            <person name="Sherlock G."/>
            <person name="Sophianopoulou V."/>
            <person name="Squina F.M."/>
            <person name="Sun H."/>
            <person name="Susca A."/>
            <person name="Todd R.B."/>
            <person name="Tsang A."/>
            <person name="Unkles S.E."/>
            <person name="van de Wiele N."/>
            <person name="van Rossen-Uffink D."/>
            <person name="Oliveira J.V."/>
            <person name="Vesth T.C."/>
            <person name="Visser J."/>
            <person name="Yu J.-H."/>
            <person name="Zhou M."/>
            <person name="Andersen M.R."/>
            <person name="Archer D.B."/>
            <person name="Baker S.E."/>
            <person name="Benoit I."/>
            <person name="Brakhage A.A."/>
            <person name="Braus G.H."/>
            <person name="Fischer R."/>
            <person name="Frisvad J.C."/>
            <person name="Goldman G.H."/>
            <person name="Houbraken J."/>
            <person name="Oakley B."/>
            <person name="Pocsi I."/>
            <person name="Scazzocchio C."/>
            <person name="Seiboth B."/>
            <person name="vanKuyk P.A."/>
            <person name="Wortman J."/>
            <person name="Dyer P.S."/>
            <person name="Grigoriev I.V."/>
        </authorList>
    </citation>
    <scope>NUCLEOTIDE SEQUENCE [LARGE SCALE GENOMIC DNA]</scope>
    <source>
        <strain evidence="4">DTO 134E9</strain>
    </source>
</reference>
<feature type="region of interest" description="Disordered" evidence="1">
    <location>
        <begin position="11"/>
        <end position="123"/>
    </location>
</feature>
<evidence type="ECO:0000259" key="2">
    <source>
        <dbReference type="SMART" id="SM00694"/>
    </source>
</evidence>
<dbReference type="PANTHER" id="PTHR23250:SF1">
    <property type="entry name" value="TECTONIN BETA-PROPELLER REPEAT-CONTAINING PROTEIN 1"/>
    <property type="match status" value="1"/>
</dbReference>
<feature type="compositionally biased region" description="Polar residues" evidence="1">
    <location>
        <begin position="109"/>
        <end position="119"/>
    </location>
</feature>
<dbReference type="EMBL" id="KV878210">
    <property type="protein sequence ID" value="OJJ39111.1"/>
    <property type="molecule type" value="Genomic_DNA"/>
</dbReference>
<feature type="region of interest" description="Disordered" evidence="1">
    <location>
        <begin position="588"/>
        <end position="637"/>
    </location>
</feature>
<evidence type="ECO:0000256" key="1">
    <source>
        <dbReference type="SAM" id="MobiDB-lite"/>
    </source>
</evidence>
<proteinExistence type="predicted"/>
<dbReference type="SMART" id="SM00694">
    <property type="entry name" value="DysFC"/>
    <property type="match status" value="1"/>
</dbReference>
<dbReference type="Gene3D" id="1.25.40.10">
    <property type="entry name" value="Tetratricopeptide repeat domain"/>
    <property type="match status" value="1"/>
</dbReference>
<dbReference type="PANTHER" id="PTHR23250">
    <property type="entry name" value="DYSFERLIN-RELATED"/>
    <property type="match status" value="1"/>
</dbReference>
<dbReference type="OrthoDB" id="72441at2759"/>
<dbReference type="InterPro" id="IPR051513">
    <property type="entry name" value="Tectonin_beta-prop"/>
</dbReference>
<dbReference type="RefSeq" id="XP_040692787.1">
    <property type="nucleotide sequence ID" value="XM_040837228.1"/>
</dbReference>
<dbReference type="GeneID" id="63753076"/>
<organism evidence="3 4">
    <name type="scientific">Aspergillus wentii DTO 134E9</name>
    <dbReference type="NCBI Taxonomy" id="1073089"/>
    <lineage>
        <taxon>Eukaryota</taxon>
        <taxon>Fungi</taxon>
        <taxon>Dikarya</taxon>
        <taxon>Ascomycota</taxon>
        <taxon>Pezizomycotina</taxon>
        <taxon>Eurotiomycetes</taxon>
        <taxon>Eurotiomycetidae</taxon>
        <taxon>Eurotiales</taxon>
        <taxon>Aspergillaceae</taxon>
        <taxon>Aspergillus</taxon>
        <taxon>Aspergillus subgen. Cremei</taxon>
    </lineage>
</organism>
<dbReference type="VEuPathDB" id="FungiDB:ASPWEDRAFT_49171"/>
<name>A0A1L9RVY4_ASPWE</name>
<evidence type="ECO:0000313" key="3">
    <source>
        <dbReference type="EMBL" id="OJJ39111.1"/>
    </source>
</evidence>
<feature type="domain" description="Peroxin/Ferlin" evidence="2">
    <location>
        <begin position="202"/>
        <end position="237"/>
    </location>
</feature>
<sequence>METPTNIVLFDNTLPSQPLSDDELSPQTSTGELSRNLSRRWTRPSVRGTMKKRKYAKWQPHKLGLEDTGAGGPSDIRRQSSVTDSLGAESSRNNSTTRTQQEMADGTAPEQQGQTNGHSCSDDTDPISELDLLYENQRGWFVFGIPLYSHSSLLNFDPSAWVTKDRRDSPVNITNAQVPDPSWEWAWKTWYVDMSGDVDEQGWQYSYSFSSSAWHGNHPWFHSFVRRRRWVRLRVKRACERSHRDRTGFELAHLLNEDYFTIHSSKDRKASSTVAGSRVPSAYLSYVTTKVEEEVHLEEIGNIPTLMYALKSATVDREKVDALKRFVADGGEELFYLDGKIPEIMSMFVFQASRWQFLAHLVNVINELSEQTAEKEGKEAIEIQRKHDNLTKAAETTRRHITGPEFFGDLNRSSVSDMLDLTPTSKRVSLLDRHSANFTGEPVNRGGPIKGIPKEAEIGHRHPARPTRHLQHTSPAPLLFHALDAHPASFPMFTRGRPCLRRRGLSAVLDNVVAGPEEPLLFLYPRWFTSAVRQQRSIASINTATATRRQPGPDRILPRGIRPSRRLSFGRSARRWISSNAAVTAGSNNIDVSARDGSSTGVQDDGPNSQLPAARSERSSSTVMTQDRTPSTDKKRPYNLFADIETTDVQPPPLAVSPTARERLAIRRLSVRDRRKLRYRLFQSKRIPDNGAKRAWSQWNDIKKLLERFQQDARTWSKKGTKQKELLVPEETVALLAGITDMAMKENVWYVAVHNGCRVHVLHPLESEGRFRKVIISGSDRVVELVVDRIKKAQALQENGDPLVDIRKPAVTVFPSIDAMRRKNIPVPIIRGVWDFYQARERPARLDQLPSTSFTTVREFAEHIEDLTRSQPSVYRRNDKQPRVPHETQVAKRLVKLFKNEANYRLISTAALNRALTFLCEHEFLRSSRAVFLRAEHVTTVDTFNIFLRAAARRQDIRVFRRFLLSMHRAHVRPDPYTWLAFLDCLVSPKAKTNLVTHILQKGYLSQTSAIRTALQLTIQDTFYIHLKNGQSVDSFIETILDTGANWFPPSLLNQMFSVTARLKDFDSMDRLLEICNQQRLKINSSTLNQIILFFRADIFSALRYVFRCNRPGLRLERETWERLFLIAFKGRHFNICRVIWRYACMNGGVTDKMTKTVLTSLSRNVVRKKGTDFDNLWRISAGNVIVGVDFHLSHYPLPESILSNIPSEFRKNPHLFLTSGFKAEGGDRETQRRLASELVHRDIEVGSMYRPVESLAIMLDAAAVIDLEWKGIPRPVTWLMQNAIQVPVKRKLYTR</sequence>
<evidence type="ECO:0000313" key="4">
    <source>
        <dbReference type="Proteomes" id="UP000184383"/>
    </source>
</evidence>
<feature type="compositionally biased region" description="Basic residues" evidence="1">
    <location>
        <begin position="49"/>
        <end position="60"/>
    </location>
</feature>
<dbReference type="Proteomes" id="UP000184383">
    <property type="component" value="Unassembled WGS sequence"/>
</dbReference>
<dbReference type="InterPro" id="IPR006614">
    <property type="entry name" value="Peroxin/Ferlin"/>
</dbReference>
<dbReference type="GO" id="GO:0016020">
    <property type="term" value="C:membrane"/>
    <property type="evidence" value="ECO:0007669"/>
    <property type="project" value="InterPro"/>
</dbReference>
<feature type="compositionally biased region" description="Polar residues" evidence="1">
    <location>
        <begin position="79"/>
        <end position="102"/>
    </location>
</feature>
<feature type="compositionally biased region" description="Polar residues" evidence="1">
    <location>
        <begin position="619"/>
        <end position="629"/>
    </location>
</feature>
<dbReference type="STRING" id="1073089.A0A1L9RVY4"/>
<accession>A0A1L9RVY4</accession>